<gene>
    <name evidence="1" type="ORF">BUK38_04910</name>
</gene>
<dbReference type="InterPro" id="IPR007554">
    <property type="entry name" value="Glycerophosphate_synth"/>
</dbReference>
<comment type="caution">
    <text evidence="1">The sequence shown here is derived from an EMBL/GenBank/DDBJ whole genome shotgun (WGS) entry which is preliminary data.</text>
</comment>
<dbReference type="AlphaFoldDB" id="A0A5T0RQN1"/>
<evidence type="ECO:0000313" key="1">
    <source>
        <dbReference type="EMBL" id="EAK2560865.1"/>
    </source>
</evidence>
<protein>
    <recommendedName>
        <fullName evidence="2">CDP-glycerol--glycerophosphate glycerophosphotransferase</fullName>
    </recommendedName>
</protein>
<dbReference type="EMBL" id="AACERQ010000007">
    <property type="protein sequence ID" value="EAK2560865.1"/>
    <property type="molecule type" value="Genomic_DNA"/>
</dbReference>
<dbReference type="InterPro" id="IPR043148">
    <property type="entry name" value="TagF_C"/>
</dbReference>
<reference evidence="1" key="1">
    <citation type="submission" date="2018-05" db="EMBL/GenBank/DDBJ databases">
        <authorList>
            <consortium name="NARMS: The National Antimicrobial Resistance Monitoring System"/>
        </authorList>
    </citation>
    <scope>NUCLEOTIDE SEQUENCE</scope>
    <source>
        <strain evidence="1">FSIS1609157</strain>
    </source>
</reference>
<dbReference type="GO" id="GO:0016020">
    <property type="term" value="C:membrane"/>
    <property type="evidence" value="ECO:0007669"/>
    <property type="project" value="InterPro"/>
</dbReference>
<proteinExistence type="predicted"/>
<evidence type="ECO:0008006" key="2">
    <source>
        <dbReference type="Google" id="ProtNLM"/>
    </source>
</evidence>
<organism evidence="1">
    <name type="scientific">Campylobacter coli</name>
    <dbReference type="NCBI Taxonomy" id="195"/>
    <lineage>
        <taxon>Bacteria</taxon>
        <taxon>Pseudomonadati</taxon>
        <taxon>Campylobacterota</taxon>
        <taxon>Epsilonproteobacteria</taxon>
        <taxon>Campylobacterales</taxon>
        <taxon>Campylobacteraceae</taxon>
        <taxon>Campylobacter</taxon>
    </lineage>
</organism>
<sequence>MSKISKLLNNPKLFFKDMILNLIRKKYNIEENLPNVLCGYPNVLCRYPIVLHTGEKGENALSHISMWYLYFKKSEVNFIIIVRCPKALKLVQDRYPEASVVYLKDKKEVDIFFNTFSSIKACFYPSNTGNNFHLFYQTHIKHIFIGHGDSDKSSSAHKFFRVYDENWVAGEAHIDRMLNANFNLNGLKHVKIGRPNLLDILKKSKLDWRDRFEGRINLLYLPTWEGTYKEQDYSSLGMVLQNIKKLQDYSSFQKINISVKLHPFSGKKEKRFLKLEYLLSKEKKIRVISKYDSLHKYIINSNMFICDISAVVSECLAVNAPIFLYIPKDKNIKIAQSNMPYEEYCYIFSSPEELSELVYRVVSGDDFLWQNRLKAQKYIINTEDTLKETFIKQLQEISEDNSV</sequence>
<accession>A0A5T0RQN1</accession>
<dbReference type="GO" id="GO:0047355">
    <property type="term" value="F:CDP-glycerol glycerophosphotransferase activity"/>
    <property type="evidence" value="ECO:0007669"/>
    <property type="project" value="InterPro"/>
</dbReference>
<name>A0A5T0RQN1_CAMCO</name>
<dbReference type="Gene3D" id="3.40.50.12580">
    <property type="match status" value="1"/>
</dbReference>
<dbReference type="Pfam" id="PF04464">
    <property type="entry name" value="Glyphos_transf"/>
    <property type="match status" value="1"/>
</dbReference>